<keyword evidence="10" id="KW-0548">Nucleotidyltransferase</keyword>
<dbReference type="UniPathway" id="UPA00277">
    <property type="reaction ID" value="UER00407"/>
</dbReference>
<dbReference type="EC" id="2.7.1.26" evidence="4"/>
<reference evidence="17" key="1">
    <citation type="journal article" date="2017" name="Appl. Environ. Microbiol.">
        <title>Molecular characterization of an Endozoicomonas-like organism causing infection in king scallop Pecten maximus L.</title>
        <authorList>
            <person name="Cano I."/>
            <person name="van Aerle R."/>
            <person name="Ross S."/>
            <person name="Verner-Jeffreys D.W."/>
            <person name="Paley R.K."/>
            <person name="Rimmer G."/>
            <person name="Ryder D."/>
            <person name="Hooper P."/>
            <person name="Stone D."/>
            <person name="Feist S.W."/>
        </authorList>
    </citation>
    <scope>NUCLEOTIDE SEQUENCE</scope>
</reference>
<dbReference type="GO" id="GO:0005524">
    <property type="term" value="F:ATP binding"/>
    <property type="evidence" value="ECO:0007669"/>
    <property type="project" value="UniProtKB-KW"/>
</dbReference>
<dbReference type="SMART" id="SM00904">
    <property type="entry name" value="Flavokinase"/>
    <property type="match status" value="1"/>
</dbReference>
<dbReference type="EC" id="2.7.7.2" evidence="5"/>
<gene>
    <name evidence="17" type="primary">ribF</name>
    <name evidence="17" type="ORF">CI610_00916</name>
</gene>
<comment type="pathway">
    <text evidence="1">Cofactor biosynthesis; FAD biosynthesis; FAD from FMN: step 1/1.</text>
</comment>
<evidence type="ECO:0000259" key="16">
    <source>
        <dbReference type="SMART" id="SM00904"/>
    </source>
</evidence>
<evidence type="ECO:0000256" key="14">
    <source>
        <dbReference type="ARBA" id="ARBA00022840"/>
    </source>
</evidence>
<dbReference type="SUPFAM" id="SSF82114">
    <property type="entry name" value="Riboflavin kinase-like"/>
    <property type="match status" value="1"/>
</dbReference>
<dbReference type="NCBIfam" id="NF004163">
    <property type="entry name" value="PRK05627.1-6"/>
    <property type="match status" value="1"/>
</dbReference>
<dbReference type="UniPathway" id="UPA00276">
    <property type="reaction ID" value="UER00406"/>
</dbReference>
<comment type="caution">
    <text evidence="17">The sequence shown here is derived from an EMBL/GenBank/DDBJ whole genome shotgun (WGS) entry which is preliminary data.</text>
</comment>
<evidence type="ECO:0000256" key="8">
    <source>
        <dbReference type="ARBA" id="ARBA00022643"/>
    </source>
</evidence>
<evidence type="ECO:0000256" key="1">
    <source>
        <dbReference type="ARBA" id="ARBA00004726"/>
    </source>
</evidence>
<keyword evidence="9" id="KW-0808">Transferase</keyword>
<dbReference type="InterPro" id="IPR023465">
    <property type="entry name" value="Riboflavin_kinase_dom_sf"/>
</dbReference>
<keyword evidence="15" id="KW-0511">Multifunctional enzyme</keyword>
<dbReference type="Gene3D" id="3.40.50.620">
    <property type="entry name" value="HUPs"/>
    <property type="match status" value="1"/>
</dbReference>
<dbReference type="GO" id="GO:0006747">
    <property type="term" value="P:FAD biosynthetic process"/>
    <property type="evidence" value="ECO:0007669"/>
    <property type="project" value="UniProtKB-UniPathway"/>
</dbReference>
<keyword evidence="13" id="KW-0274">FAD</keyword>
<dbReference type="InterPro" id="IPR002606">
    <property type="entry name" value="Riboflavin_kinase_bac"/>
</dbReference>
<proteinExistence type="inferred from homology"/>
<dbReference type="Pfam" id="PF01687">
    <property type="entry name" value="Flavokinase"/>
    <property type="match status" value="1"/>
</dbReference>
<dbReference type="Pfam" id="PF06574">
    <property type="entry name" value="FAD_syn"/>
    <property type="match status" value="1"/>
</dbReference>
<dbReference type="PANTHER" id="PTHR22749">
    <property type="entry name" value="RIBOFLAVIN KINASE/FMN ADENYLYLTRANSFERASE"/>
    <property type="match status" value="1"/>
</dbReference>
<dbReference type="GO" id="GO:0009231">
    <property type="term" value="P:riboflavin biosynthetic process"/>
    <property type="evidence" value="ECO:0007669"/>
    <property type="project" value="InterPro"/>
</dbReference>
<sequence length="312" mass="34922">MQLIRGLGNIRARHKHCIATIGNFDGVHRGHRAIIKKLKDKAKGTGAPVCVVTFEPQPREFFRQQQPSRLSSLREKLILLSALDVDQVLCMPFGDALRAISADDFVRNILVNGLAVRSVIVGDDFHYGYGREGNFHHLQIMGRQFCFDVSDTQTITRNESGRISSTAIRQALVSGDLNGACYMLGHHFIMAGRAVRGKQLGSKLGFPTANLCWPGRLLPLQGVFAVRVTWQGQVYNGVANIGVRPTVNTRLPLLEVHLLDFSPKPLYGEQLKVSFIERIRKEQRFSSLDELTCAIKQDIIVARRILRHKASF</sequence>
<evidence type="ECO:0000256" key="7">
    <source>
        <dbReference type="ARBA" id="ARBA00022630"/>
    </source>
</evidence>
<name>A0A2H9TA17_9ZZZZ</name>
<evidence type="ECO:0000256" key="15">
    <source>
        <dbReference type="ARBA" id="ARBA00023268"/>
    </source>
</evidence>
<comment type="similarity">
    <text evidence="3">Belongs to the RibF family.</text>
</comment>
<dbReference type="InterPro" id="IPR023468">
    <property type="entry name" value="Riboflavin_kinase"/>
</dbReference>
<dbReference type="InterPro" id="IPR015864">
    <property type="entry name" value="FAD_synthase"/>
</dbReference>
<keyword evidence="14" id="KW-0067">ATP-binding</keyword>
<evidence type="ECO:0000256" key="6">
    <source>
        <dbReference type="ARBA" id="ARBA00018483"/>
    </source>
</evidence>
<dbReference type="CDD" id="cd02064">
    <property type="entry name" value="FAD_synthetase_N"/>
    <property type="match status" value="1"/>
</dbReference>
<dbReference type="PANTHER" id="PTHR22749:SF6">
    <property type="entry name" value="RIBOFLAVIN KINASE"/>
    <property type="match status" value="1"/>
</dbReference>
<evidence type="ECO:0000256" key="11">
    <source>
        <dbReference type="ARBA" id="ARBA00022741"/>
    </source>
</evidence>
<evidence type="ECO:0000256" key="9">
    <source>
        <dbReference type="ARBA" id="ARBA00022679"/>
    </source>
</evidence>
<evidence type="ECO:0000256" key="13">
    <source>
        <dbReference type="ARBA" id="ARBA00022827"/>
    </source>
</evidence>
<evidence type="ECO:0000256" key="2">
    <source>
        <dbReference type="ARBA" id="ARBA00005201"/>
    </source>
</evidence>
<dbReference type="NCBIfam" id="TIGR00083">
    <property type="entry name" value="ribF"/>
    <property type="match status" value="1"/>
</dbReference>
<feature type="domain" description="Riboflavin kinase" evidence="16">
    <location>
        <begin position="183"/>
        <end position="307"/>
    </location>
</feature>
<dbReference type="GO" id="GO:0008531">
    <property type="term" value="F:riboflavin kinase activity"/>
    <property type="evidence" value="ECO:0007669"/>
    <property type="project" value="UniProtKB-EC"/>
</dbReference>
<dbReference type="GO" id="GO:0009398">
    <property type="term" value="P:FMN biosynthetic process"/>
    <property type="evidence" value="ECO:0007669"/>
    <property type="project" value="UniProtKB-UniPathway"/>
</dbReference>
<dbReference type="Gene3D" id="2.40.30.30">
    <property type="entry name" value="Riboflavin kinase-like"/>
    <property type="match status" value="1"/>
</dbReference>
<dbReference type="SUPFAM" id="SSF52374">
    <property type="entry name" value="Nucleotidylyl transferase"/>
    <property type="match status" value="1"/>
</dbReference>
<dbReference type="GO" id="GO:0003919">
    <property type="term" value="F:FMN adenylyltransferase activity"/>
    <property type="evidence" value="ECO:0007669"/>
    <property type="project" value="UniProtKB-EC"/>
</dbReference>
<evidence type="ECO:0000256" key="10">
    <source>
        <dbReference type="ARBA" id="ARBA00022695"/>
    </source>
</evidence>
<dbReference type="NCBIfam" id="NF004160">
    <property type="entry name" value="PRK05627.1-3"/>
    <property type="match status" value="1"/>
</dbReference>
<dbReference type="AlphaFoldDB" id="A0A2H9TA17"/>
<comment type="pathway">
    <text evidence="2">Cofactor biosynthesis; FMN biosynthesis; FMN from riboflavin (ATP route): step 1/1.</text>
</comment>
<dbReference type="PIRSF" id="PIRSF004491">
    <property type="entry name" value="FAD_Synth"/>
    <property type="match status" value="1"/>
</dbReference>
<protein>
    <recommendedName>
        <fullName evidence="6">Bifunctional riboflavin kinase/FMN adenylyltransferase</fullName>
        <ecNumber evidence="4">2.7.1.26</ecNumber>
        <ecNumber evidence="5">2.7.7.2</ecNumber>
    </recommendedName>
</protein>
<keyword evidence="11" id="KW-0547">Nucleotide-binding</keyword>
<evidence type="ECO:0000313" key="17">
    <source>
        <dbReference type="EMBL" id="PJE80105.1"/>
    </source>
</evidence>
<accession>A0A2H9TA17</accession>
<dbReference type="FunFam" id="3.40.50.620:FF:000021">
    <property type="entry name" value="Riboflavin biosynthesis protein"/>
    <property type="match status" value="1"/>
</dbReference>
<evidence type="ECO:0000256" key="4">
    <source>
        <dbReference type="ARBA" id="ARBA00012105"/>
    </source>
</evidence>
<dbReference type="InterPro" id="IPR015865">
    <property type="entry name" value="Riboflavin_kinase_bac/euk"/>
</dbReference>
<evidence type="ECO:0000256" key="3">
    <source>
        <dbReference type="ARBA" id="ARBA00010214"/>
    </source>
</evidence>
<evidence type="ECO:0000256" key="12">
    <source>
        <dbReference type="ARBA" id="ARBA00022777"/>
    </source>
</evidence>
<dbReference type="InterPro" id="IPR014729">
    <property type="entry name" value="Rossmann-like_a/b/a_fold"/>
</dbReference>
<evidence type="ECO:0000256" key="5">
    <source>
        <dbReference type="ARBA" id="ARBA00012393"/>
    </source>
</evidence>
<keyword evidence="7" id="KW-0285">Flavoprotein</keyword>
<dbReference type="EMBL" id="NSIT01000032">
    <property type="protein sequence ID" value="PJE80105.1"/>
    <property type="molecule type" value="Genomic_DNA"/>
</dbReference>
<organism evidence="17">
    <name type="scientific">invertebrate metagenome</name>
    <dbReference type="NCBI Taxonomy" id="1711999"/>
    <lineage>
        <taxon>unclassified sequences</taxon>
        <taxon>metagenomes</taxon>
        <taxon>organismal metagenomes</taxon>
    </lineage>
</organism>
<keyword evidence="12" id="KW-0418">Kinase</keyword>
<keyword evidence="8" id="KW-0288">FMN</keyword>
<dbReference type="NCBIfam" id="NF004159">
    <property type="entry name" value="PRK05627.1-2"/>
    <property type="match status" value="1"/>
</dbReference>